<proteinExistence type="predicted"/>
<keyword evidence="1" id="KW-0732">Signal</keyword>
<dbReference type="AlphaFoldDB" id="A0ABD6EPK3"/>
<dbReference type="PANTHER" id="PTHR34401">
    <property type="entry name" value="PROTEIN CBG12388-RELATED"/>
    <property type="match status" value="1"/>
</dbReference>
<name>A0ABD6EPK3_9BILA</name>
<evidence type="ECO:0000256" key="1">
    <source>
        <dbReference type="SAM" id="SignalP"/>
    </source>
</evidence>
<dbReference type="Proteomes" id="UP001608902">
    <property type="component" value="Unassembled WGS sequence"/>
</dbReference>
<protein>
    <submittedName>
        <fullName evidence="2">Uncharacterized protein</fullName>
    </submittedName>
</protein>
<feature type="chain" id="PRO_5044849506" evidence="1">
    <location>
        <begin position="20"/>
        <end position="210"/>
    </location>
</feature>
<evidence type="ECO:0000313" key="2">
    <source>
        <dbReference type="EMBL" id="MFH4978487.1"/>
    </source>
</evidence>
<accession>A0ABD6EPK3</accession>
<gene>
    <name evidence="2" type="ORF">AB6A40_005196</name>
</gene>
<dbReference type="PANTHER" id="PTHR34401:SF3">
    <property type="entry name" value="DB DOMAIN-CONTAINING PROTEIN"/>
    <property type="match status" value="1"/>
</dbReference>
<evidence type="ECO:0000313" key="3">
    <source>
        <dbReference type="Proteomes" id="UP001608902"/>
    </source>
</evidence>
<feature type="signal peptide" evidence="1">
    <location>
        <begin position="1"/>
        <end position="19"/>
    </location>
</feature>
<comment type="caution">
    <text evidence="2">The sequence shown here is derived from an EMBL/GenBank/DDBJ whole genome shotgun (WGS) entry which is preliminary data.</text>
</comment>
<dbReference type="EMBL" id="JBGFUD010003246">
    <property type="protein sequence ID" value="MFH4978487.1"/>
    <property type="molecule type" value="Genomic_DNA"/>
</dbReference>
<organism evidence="2 3">
    <name type="scientific">Gnathostoma spinigerum</name>
    <dbReference type="NCBI Taxonomy" id="75299"/>
    <lineage>
        <taxon>Eukaryota</taxon>
        <taxon>Metazoa</taxon>
        <taxon>Ecdysozoa</taxon>
        <taxon>Nematoda</taxon>
        <taxon>Chromadorea</taxon>
        <taxon>Rhabditida</taxon>
        <taxon>Spirurina</taxon>
        <taxon>Gnathostomatomorpha</taxon>
        <taxon>Gnathostomatoidea</taxon>
        <taxon>Gnathostomatidae</taxon>
        <taxon>Gnathostoma</taxon>
    </lineage>
</organism>
<sequence length="210" mass="22821">MLALSVLFIVITNANIVIGQEQQQCLCSEIQPCLDKSPNVGMPCADECQEHFGSAGVNYGLFRKCIAARSPEFTATVQCLRDSFPDACSNTDERVMVQQSDPIELELAIANSIETRLGNSGVLEDVQGIMEHGKRFLKCFRACIQHETFKCARDNNCGLALPDTNTLVNTGIDCALKGGFNNEVIQSLCSCMVSSGLDSLASVCPRLNLY</sequence>
<reference evidence="2 3" key="1">
    <citation type="submission" date="2024-08" db="EMBL/GenBank/DDBJ databases">
        <title>Gnathostoma spinigerum genome.</title>
        <authorList>
            <person name="Gonzalez-Bertolin B."/>
            <person name="Monzon S."/>
            <person name="Zaballos A."/>
            <person name="Jimenez P."/>
            <person name="Dekumyoy P."/>
            <person name="Varona S."/>
            <person name="Cuesta I."/>
            <person name="Sumanam S."/>
            <person name="Adisakwattana P."/>
            <person name="Gasser R.B."/>
            <person name="Hernandez-Gonzalez A."/>
            <person name="Young N.D."/>
            <person name="Perteguer M.J."/>
        </authorList>
    </citation>
    <scope>NUCLEOTIDE SEQUENCE [LARGE SCALE GENOMIC DNA]</scope>
    <source>
        <strain evidence="2">AL3</strain>
        <tissue evidence="2">Liver</tissue>
    </source>
</reference>
<keyword evidence="3" id="KW-1185">Reference proteome</keyword>